<dbReference type="AlphaFoldDB" id="A0A1E1ITN3"/>
<protein>
    <submittedName>
        <fullName evidence="1">Uncharacterized protein</fullName>
    </submittedName>
</protein>
<organism evidence="1">
    <name type="scientific">Leishmania guyanensis</name>
    <dbReference type="NCBI Taxonomy" id="5670"/>
    <lineage>
        <taxon>Eukaryota</taxon>
        <taxon>Discoba</taxon>
        <taxon>Euglenozoa</taxon>
        <taxon>Kinetoplastea</taxon>
        <taxon>Metakinetoplastina</taxon>
        <taxon>Trypanosomatida</taxon>
        <taxon>Trypanosomatidae</taxon>
        <taxon>Leishmaniinae</taxon>
        <taxon>Leishmania</taxon>
        <taxon>Leishmania guyanensis species complex</taxon>
    </lineage>
</organism>
<name>A0A1E1ITN3_LEIGU</name>
<gene>
    <name evidence="1" type="primary">LgM4147LRVhigh.11.00390.00070</name>
    <name evidence="1" type="ORF">BN36_1112040</name>
</gene>
<sequence>MTSVLTQVQTSRFAYFSFPLLFPILHRHLFAAPLHHSLSASSPSYFHRATSFLRGSVCAPCTRRLSLLLGRFFT</sequence>
<evidence type="ECO:0000313" key="1">
    <source>
        <dbReference type="EMBL" id="CCM13692.1"/>
    </source>
</evidence>
<reference evidence="1" key="1">
    <citation type="submission" date="2012-08" db="EMBL/GenBank/DDBJ databases">
        <title>Comparative genomics of metastatic and non-metastatic Leishmania guyanensis provides insights into polygenic factors involved in Leishmania RNA virus infection.</title>
        <authorList>
            <person name="Smith D."/>
            <person name="Hertz-Fowler C."/>
            <person name="Martin R."/>
            <person name="Dickens N."/>
            <person name="Fasel N."/>
            <person name="Falquet L."/>
            <person name="Beverley S."/>
            <person name="Zangger H."/>
            <person name="Calderon-Copete S."/>
            <person name="Mottram J."/>
            <person name="Xenarios I."/>
        </authorList>
    </citation>
    <scope>NUCLEOTIDE SEQUENCE</scope>
    <source>
        <strain evidence="1">MHOM/BR/75/M4147/SSU:IR2SAT-LUC</strain>
    </source>
</reference>
<dbReference type="EMBL" id="CALQ01000348">
    <property type="protein sequence ID" value="CCM13692.1"/>
    <property type="molecule type" value="Genomic_DNA"/>
</dbReference>
<accession>A0A1E1ITN3</accession>
<proteinExistence type="predicted"/>